<evidence type="ECO:0000256" key="1">
    <source>
        <dbReference type="SAM" id="Phobius"/>
    </source>
</evidence>
<feature type="transmembrane region" description="Helical" evidence="1">
    <location>
        <begin position="9"/>
        <end position="26"/>
    </location>
</feature>
<protein>
    <submittedName>
        <fullName evidence="2">Uncharacterized protein</fullName>
    </submittedName>
</protein>
<dbReference type="EMBL" id="UHIC01000001">
    <property type="protein sequence ID" value="SUO94021.1"/>
    <property type="molecule type" value="Genomic_DNA"/>
</dbReference>
<evidence type="ECO:0000313" key="3">
    <source>
        <dbReference type="Proteomes" id="UP000254601"/>
    </source>
</evidence>
<organism evidence="2 3">
    <name type="scientific">Suttonella ornithocola</name>
    <dbReference type="NCBI Taxonomy" id="279832"/>
    <lineage>
        <taxon>Bacteria</taxon>
        <taxon>Pseudomonadati</taxon>
        <taxon>Pseudomonadota</taxon>
        <taxon>Gammaproteobacteria</taxon>
        <taxon>Cardiobacteriales</taxon>
        <taxon>Cardiobacteriaceae</taxon>
        <taxon>Suttonella</taxon>
    </lineage>
</organism>
<keyword evidence="1" id="KW-0472">Membrane</keyword>
<keyword evidence="3" id="KW-1185">Reference proteome</keyword>
<dbReference type="Proteomes" id="UP000254601">
    <property type="component" value="Unassembled WGS sequence"/>
</dbReference>
<keyword evidence="1" id="KW-1133">Transmembrane helix</keyword>
<gene>
    <name evidence="2" type="ORF">NCTC13337_00534</name>
</gene>
<reference evidence="2 3" key="1">
    <citation type="submission" date="2018-06" db="EMBL/GenBank/DDBJ databases">
        <authorList>
            <consortium name="Pathogen Informatics"/>
            <person name="Doyle S."/>
        </authorList>
    </citation>
    <scope>NUCLEOTIDE SEQUENCE [LARGE SCALE GENOMIC DNA]</scope>
    <source>
        <strain evidence="2 3">NCTC13337</strain>
    </source>
</reference>
<dbReference type="AlphaFoldDB" id="A0A380MQN6"/>
<evidence type="ECO:0000313" key="2">
    <source>
        <dbReference type="EMBL" id="SUO94021.1"/>
    </source>
</evidence>
<feature type="transmembrane region" description="Helical" evidence="1">
    <location>
        <begin position="32"/>
        <end position="50"/>
    </location>
</feature>
<keyword evidence="1" id="KW-0812">Transmembrane</keyword>
<dbReference type="RefSeq" id="WP_072577061.1">
    <property type="nucleotide sequence ID" value="NZ_LWHB01000129.1"/>
</dbReference>
<sequence length="93" mass="10623">MTEKTKEKIIVAVFVFVMVSAVFDTISTPELYRILGTIGIICVAIAGVMDRKILIRPWKEYLTAKQTHSRLSTLLSVAGFVIIVISFMIRWWF</sequence>
<feature type="transmembrane region" description="Helical" evidence="1">
    <location>
        <begin position="71"/>
        <end position="92"/>
    </location>
</feature>
<name>A0A380MQN6_9GAMM</name>
<proteinExistence type="predicted"/>
<accession>A0A380MQN6</accession>